<dbReference type="RefSeq" id="WP_010755134.1">
    <property type="nucleotide sequence ID" value="NZ_ASWD01000002.1"/>
</dbReference>
<accession>R2SXA1</accession>
<dbReference type="HOGENOM" id="CLU_3215978_0_0_9"/>
<protein>
    <submittedName>
        <fullName evidence="1">Uncharacterized protein</fullName>
    </submittedName>
</protein>
<evidence type="ECO:0000313" key="2">
    <source>
        <dbReference type="Proteomes" id="UP000013782"/>
    </source>
</evidence>
<proteinExistence type="predicted"/>
<dbReference type="Proteomes" id="UP000013782">
    <property type="component" value="Unassembled WGS sequence"/>
</dbReference>
<evidence type="ECO:0000313" key="1">
    <source>
        <dbReference type="EMBL" id="EOH97401.1"/>
    </source>
</evidence>
<dbReference type="PATRIC" id="fig|1158607.3.peg.69"/>
<organism evidence="1 2">
    <name type="scientific">Enterococcus pallens ATCC BAA-351</name>
    <dbReference type="NCBI Taxonomy" id="1158607"/>
    <lineage>
        <taxon>Bacteria</taxon>
        <taxon>Bacillati</taxon>
        <taxon>Bacillota</taxon>
        <taxon>Bacilli</taxon>
        <taxon>Lactobacillales</taxon>
        <taxon>Enterococcaceae</taxon>
        <taxon>Enterococcus</taxon>
    </lineage>
</organism>
<keyword evidence="2" id="KW-1185">Reference proteome</keyword>
<sequence length="44" mass="5301">MKHLILNSSVVAAVIFFWMVRKEIHRELDVLAINKNKQNRYYPD</sequence>
<name>R2SXA1_9ENTE</name>
<reference evidence="1 2" key="1">
    <citation type="submission" date="2013-02" db="EMBL/GenBank/DDBJ databases">
        <title>The Genome Sequence of Enterococcus pallens BAA-351.</title>
        <authorList>
            <consortium name="The Broad Institute Genome Sequencing Platform"/>
            <consortium name="The Broad Institute Genome Sequencing Center for Infectious Disease"/>
            <person name="Earl A.M."/>
            <person name="Gilmore M.S."/>
            <person name="Lebreton F."/>
            <person name="Walker B."/>
            <person name="Young S.K."/>
            <person name="Zeng Q."/>
            <person name="Gargeya S."/>
            <person name="Fitzgerald M."/>
            <person name="Haas B."/>
            <person name="Abouelleil A."/>
            <person name="Alvarado L."/>
            <person name="Arachchi H.M."/>
            <person name="Berlin A.M."/>
            <person name="Chapman S.B."/>
            <person name="Dewar J."/>
            <person name="Goldberg J."/>
            <person name="Griggs A."/>
            <person name="Gujja S."/>
            <person name="Hansen M."/>
            <person name="Howarth C."/>
            <person name="Imamovic A."/>
            <person name="Larimer J."/>
            <person name="McCowan C."/>
            <person name="Murphy C."/>
            <person name="Neiman D."/>
            <person name="Pearson M."/>
            <person name="Priest M."/>
            <person name="Roberts A."/>
            <person name="Saif S."/>
            <person name="Shea T."/>
            <person name="Sisk P."/>
            <person name="Sykes S."/>
            <person name="Wortman J."/>
            <person name="Nusbaum C."/>
            <person name="Birren B."/>
        </authorList>
    </citation>
    <scope>NUCLEOTIDE SEQUENCE [LARGE SCALE GENOMIC DNA]</scope>
    <source>
        <strain evidence="1 2">ATCC BAA-351</strain>
    </source>
</reference>
<comment type="caution">
    <text evidence="1">The sequence shown here is derived from an EMBL/GenBank/DDBJ whole genome shotgun (WGS) entry which is preliminary data.</text>
</comment>
<gene>
    <name evidence="1" type="ORF">UAU_00069</name>
</gene>
<dbReference type="AlphaFoldDB" id="R2SXA1"/>
<dbReference type="EMBL" id="AJAQ01000001">
    <property type="protein sequence ID" value="EOH97401.1"/>
    <property type="molecule type" value="Genomic_DNA"/>
</dbReference>